<dbReference type="OrthoDB" id="9813719at2"/>
<dbReference type="SUPFAM" id="SSF140931">
    <property type="entry name" value="Fic-like"/>
    <property type="match status" value="1"/>
</dbReference>
<evidence type="ECO:0000259" key="1">
    <source>
        <dbReference type="PROSITE" id="PS51459"/>
    </source>
</evidence>
<dbReference type="KEGG" id="dps:DP0360"/>
<keyword evidence="3" id="KW-1185">Reference proteome</keyword>
<dbReference type="EMBL" id="CR522870">
    <property type="protein sequence ID" value="CAG35089.1"/>
    <property type="molecule type" value="Genomic_DNA"/>
</dbReference>
<dbReference type="Pfam" id="PF21247">
    <property type="entry name" value="Fic-like_C"/>
    <property type="match status" value="1"/>
</dbReference>
<sequence>MATVYSPSFEYSSVIIDLIASISEQIGLMGEIPESVVVDEIKTANRDRLVHSYLSVEKNSLTLEQVGAILEGNYISELPEGVKTLCSTVNMYDSFLGLSPSSQNDLLFVHNQLMQGRVPDKLTEGSTMMDISSPIDEVFASLRSLLLWLKGVDIHPLLASCLIHYELLCLKAFRKGNHNIAQLWQILILSKWRKTFALLPLSALLLDAESEYDERFWQAVNSGRATVFIEFILRTLLVGLKSIAPFFELPAPEPVPAVAEAEPSSPRAPVLSQIGEQVKILVRAVATDTSPSLELMKRLGLKHRPTFLYNYLRPALEAGVVEMIFPQTPRSRNQKYRLTASGRDLLEQMSVI</sequence>
<evidence type="ECO:0000313" key="3">
    <source>
        <dbReference type="Proteomes" id="UP000000602"/>
    </source>
</evidence>
<dbReference type="InterPro" id="IPR036597">
    <property type="entry name" value="Fido-like_dom_sf"/>
</dbReference>
<dbReference type="HOGENOM" id="CLU_047250_0_0_7"/>
<dbReference type="Proteomes" id="UP000000602">
    <property type="component" value="Chromosome"/>
</dbReference>
<dbReference type="AlphaFoldDB" id="Q6ARD5"/>
<dbReference type="InterPro" id="IPR049514">
    <property type="entry name" value="Fic-like_C"/>
</dbReference>
<dbReference type="eggNOG" id="COG3177">
    <property type="taxonomic scope" value="Bacteria"/>
</dbReference>
<reference evidence="3" key="1">
    <citation type="journal article" date="2004" name="Environ. Microbiol.">
        <title>The genome of Desulfotalea psychrophila, a sulfate-reducing bacterium from permanently cold Arctic sediments.</title>
        <authorList>
            <person name="Rabus R."/>
            <person name="Ruepp A."/>
            <person name="Frickey T."/>
            <person name="Rattei T."/>
            <person name="Fartmann B."/>
            <person name="Stark M."/>
            <person name="Bauer M."/>
            <person name="Zibat A."/>
            <person name="Lombardot T."/>
            <person name="Becker I."/>
            <person name="Amann J."/>
            <person name="Gellner K."/>
            <person name="Teeling H."/>
            <person name="Leuschner W.D."/>
            <person name="Gloeckner F.-O."/>
            <person name="Lupas A.N."/>
            <person name="Amann R."/>
            <person name="Klenk H.-P."/>
        </authorList>
    </citation>
    <scope>NUCLEOTIDE SEQUENCE [LARGE SCALE GENOMIC DNA]</scope>
    <source>
        <strain evidence="3">DSM 12343 / LSv54</strain>
    </source>
</reference>
<protein>
    <recommendedName>
        <fullName evidence="1">Fido domain-containing protein</fullName>
    </recommendedName>
</protein>
<dbReference type="SUPFAM" id="SSF46785">
    <property type="entry name" value="Winged helix' DNA-binding domain"/>
    <property type="match status" value="1"/>
</dbReference>
<dbReference type="Pfam" id="PF02661">
    <property type="entry name" value="Fic"/>
    <property type="match status" value="1"/>
</dbReference>
<dbReference type="InterPro" id="IPR036390">
    <property type="entry name" value="WH_DNA-bd_sf"/>
</dbReference>
<name>Q6ARD5_DESPS</name>
<organism evidence="2 3">
    <name type="scientific">Desulfotalea psychrophila (strain LSv54 / DSM 12343)</name>
    <dbReference type="NCBI Taxonomy" id="177439"/>
    <lineage>
        <taxon>Bacteria</taxon>
        <taxon>Pseudomonadati</taxon>
        <taxon>Thermodesulfobacteriota</taxon>
        <taxon>Desulfobulbia</taxon>
        <taxon>Desulfobulbales</taxon>
        <taxon>Desulfocapsaceae</taxon>
        <taxon>Desulfotalea</taxon>
    </lineage>
</organism>
<evidence type="ECO:0000313" key="2">
    <source>
        <dbReference type="EMBL" id="CAG35089.1"/>
    </source>
</evidence>
<accession>Q6ARD5</accession>
<dbReference type="RefSeq" id="WP_011187605.1">
    <property type="nucleotide sequence ID" value="NC_006138.1"/>
</dbReference>
<proteinExistence type="predicted"/>
<gene>
    <name evidence="2" type="ordered locus">DP0360</name>
</gene>
<feature type="domain" description="Fido" evidence="1">
    <location>
        <begin position="101"/>
        <end position="234"/>
    </location>
</feature>
<dbReference type="STRING" id="177439.DP0360"/>
<dbReference type="Gene3D" id="1.10.3290.10">
    <property type="entry name" value="Fido-like domain"/>
    <property type="match status" value="1"/>
</dbReference>
<dbReference type="PROSITE" id="PS51459">
    <property type="entry name" value="FIDO"/>
    <property type="match status" value="1"/>
</dbReference>
<dbReference type="InterPro" id="IPR003812">
    <property type="entry name" value="Fido"/>
</dbReference>